<dbReference type="InterPro" id="IPR005841">
    <property type="entry name" value="Alpha-D-phosphohexomutase_SF"/>
</dbReference>
<dbReference type="GO" id="GO:0005975">
    <property type="term" value="P:carbohydrate metabolic process"/>
    <property type="evidence" value="ECO:0007669"/>
    <property type="project" value="InterPro"/>
</dbReference>
<dbReference type="InterPro" id="IPR005843">
    <property type="entry name" value="A-D-PHexomutase_C"/>
</dbReference>
<dbReference type="Pfam" id="PF00408">
    <property type="entry name" value="PGM_PMM_IV"/>
    <property type="match status" value="1"/>
</dbReference>
<dbReference type="AlphaFoldDB" id="A0A7M1S4N4"/>
<dbReference type="InterPro" id="IPR016055">
    <property type="entry name" value="A-D-PHexomutase_a/b/a-I/II/III"/>
</dbReference>
<dbReference type="InterPro" id="IPR005846">
    <property type="entry name" value="A-D-PHexomutase_a/b/a-III"/>
</dbReference>
<dbReference type="InterPro" id="IPR016066">
    <property type="entry name" value="A-D-PHexomutase_CS"/>
</dbReference>
<dbReference type="PANTHER" id="PTHR43771">
    <property type="entry name" value="PHOSPHOMANNOMUTASE"/>
    <property type="match status" value="1"/>
</dbReference>
<accession>A0A7M1S4N4</accession>
<reference evidence="12 13" key="1">
    <citation type="submission" date="2020-10" db="EMBL/GenBank/DDBJ databases">
        <title>The genome of sulfurovum sp.</title>
        <authorList>
            <person name="Xie S."/>
            <person name="Shao Z."/>
            <person name="Jiang L."/>
        </authorList>
    </citation>
    <scope>NUCLEOTIDE SEQUENCE [LARGE SCALE GENOMIC DNA]</scope>
    <source>
        <strain evidence="12 13">ST-419</strain>
    </source>
</reference>
<dbReference type="Pfam" id="PF02879">
    <property type="entry name" value="PGM_PMM_II"/>
    <property type="match status" value="1"/>
</dbReference>
<organism evidence="12 13">
    <name type="scientific">Sulfurovum indicum</name>
    <dbReference type="NCBI Taxonomy" id="2779528"/>
    <lineage>
        <taxon>Bacteria</taxon>
        <taxon>Pseudomonadati</taxon>
        <taxon>Campylobacterota</taxon>
        <taxon>Epsilonproteobacteria</taxon>
        <taxon>Campylobacterales</taxon>
        <taxon>Sulfurovaceae</taxon>
        <taxon>Sulfurovum</taxon>
    </lineage>
</organism>
<dbReference type="Proteomes" id="UP000595074">
    <property type="component" value="Chromosome"/>
</dbReference>
<dbReference type="Pfam" id="PF02878">
    <property type="entry name" value="PGM_PMM_I"/>
    <property type="match status" value="1"/>
</dbReference>
<name>A0A7M1S4N4_9BACT</name>
<proteinExistence type="inferred from homology"/>
<evidence type="ECO:0000313" key="12">
    <source>
        <dbReference type="EMBL" id="QOR62363.1"/>
    </source>
</evidence>
<protein>
    <submittedName>
        <fullName evidence="12">Phosphomannomutase/phosphoglucomutase</fullName>
    </submittedName>
</protein>
<evidence type="ECO:0000256" key="3">
    <source>
        <dbReference type="ARBA" id="ARBA00022553"/>
    </source>
</evidence>
<evidence type="ECO:0000313" key="13">
    <source>
        <dbReference type="Proteomes" id="UP000595074"/>
    </source>
</evidence>
<feature type="domain" description="Alpha-D-phosphohexomutase C-terminal" evidence="8">
    <location>
        <begin position="384"/>
        <end position="465"/>
    </location>
</feature>
<evidence type="ECO:0000259" key="10">
    <source>
        <dbReference type="Pfam" id="PF02879"/>
    </source>
</evidence>
<evidence type="ECO:0000256" key="5">
    <source>
        <dbReference type="ARBA" id="ARBA00022842"/>
    </source>
</evidence>
<evidence type="ECO:0000256" key="4">
    <source>
        <dbReference type="ARBA" id="ARBA00022723"/>
    </source>
</evidence>
<dbReference type="CDD" id="cd03089">
    <property type="entry name" value="PMM_PGM"/>
    <property type="match status" value="1"/>
</dbReference>
<dbReference type="PRINTS" id="PR00509">
    <property type="entry name" value="PGMPMM"/>
</dbReference>
<evidence type="ECO:0000256" key="1">
    <source>
        <dbReference type="ARBA" id="ARBA00001946"/>
    </source>
</evidence>
<keyword evidence="4 7" id="KW-0479">Metal-binding</keyword>
<dbReference type="SUPFAM" id="SSF55957">
    <property type="entry name" value="Phosphoglucomutase, C-terminal domain"/>
    <property type="match status" value="1"/>
</dbReference>
<feature type="domain" description="Alpha-D-phosphohexomutase alpha/beta/alpha" evidence="9">
    <location>
        <begin position="6"/>
        <end position="135"/>
    </location>
</feature>
<comment type="cofactor">
    <cofactor evidence="1">
        <name>Mg(2+)</name>
        <dbReference type="ChEBI" id="CHEBI:18420"/>
    </cofactor>
</comment>
<evidence type="ECO:0000256" key="6">
    <source>
        <dbReference type="ARBA" id="ARBA00023235"/>
    </source>
</evidence>
<evidence type="ECO:0000256" key="2">
    <source>
        <dbReference type="ARBA" id="ARBA00010231"/>
    </source>
</evidence>
<dbReference type="PROSITE" id="PS00710">
    <property type="entry name" value="PGM_PMM"/>
    <property type="match status" value="1"/>
</dbReference>
<sequence>MSISKSIFREYDIRGIFEKELNEESVKLIGYYLGEKIGGNKVVSIGYDARSHSPILRDYLTSGLNAAGCIVLDMGMVATPVNYFSNYQKIKGLYPDNVALLSSHFSLEVSPDASIMITGSHNPSEYNGFKITIDRAPFFGEQIYRLGDEIAADQKRVIPDNTVKINIDVKSPYINFMVKEFAHLKGLKTKIVIDCGNGVADTVITRIFDALELDYRGLYCEPDGTFPNHHPDPSVEKNLVDVKTALEKEGDIAFAYDGDADRIAVLTHKHNIKGDQMALLFALGMEKPTVIGEVKCSQVMYDELERRGATAIMYKTGHSNLKVKMKETNADLACEVSGHIFFKHRYFGYDDAIYATLRMLELIAEGIDPDKEIEALPQVFSTEEIKIETTEEEKFAIIDQVKMLLRNPPSDFPAIKNIIDVDGVRINFENGWGLVRASNTTPVLVTRFESTDASLAKEYEEKVNDLIESAKKYLAHA</sequence>
<evidence type="ECO:0000259" key="9">
    <source>
        <dbReference type="Pfam" id="PF02878"/>
    </source>
</evidence>
<dbReference type="Gene3D" id="3.30.310.50">
    <property type="entry name" value="Alpha-D-phosphohexomutase, C-terminal domain"/>
    <property type="match status" value="1"/>
</dbReference>
<keyword evidence="5 7" id="KW-0460">Magnesium</keyword>
<dbReference type="PANTHER" id="PTHR43771:SF2">
    <property type="entry name" value="PHOSPHOMANNOMUTASE_PHOSPHOGLUCOMUTASE"/>
    <property type="match status" value="1"/>
</dbReference>
<dbReference type="EMBL" id="CP063164">
    <property type="protein sequence ID" value="QOR62363.1"/>
    <property type="molecule type" value="Genomic_DNA"/>
</dbReference>
<evidence type="ECO:0000259" key="8">
    <source>
        <dbReference type="Pfam" id="PF00408"/>
    </source>
</evidence>
<dbReference type="InterPro" id="IPR005845">
    <property type="entry name" value="A-D-PHexomutase_a/b/a-II"/>
</dbReference>
<dbReference type="GO" id="GO:0000287">
    <property type="term" value="F:magnesium ion binding"/>
    <property type="evidence" value="ECO:0007669"/>
    <property type="project" value="InterPro"/>
</dbReference>
<dbReference type="InterPro" id="IPR005844">
    <property type="entry name" value="A-D-PHexomutase_a/b/a-I"/>
</dbReference>
<dbReference type="Gene3D" id="3.40.120.10">
    <property type="entry name" value="Alpha-D-Glucose-1,6-Bisphosphate, subunit A, domain 3"/>
    <property type="match status" value="3"/>
</dbReference>
<feature type="domain" description="Alpha-D-phosphohexomutase alpha/beta/alpha" evidence="10">
    <location>
        <begin position="172"/>
        <end position="269"/>
    </location>
</feature>
<keyword evidence="3" id="KW-0597">Phosphoprotein</keyword>
<dbReference type="Pfam" id="PF02880">
    <property type="entry name" value="PGM_PMM_III"/>
    <property type="match status" value="1"/>
</dbReference>
<evidence type="ECO:0000259" key="11">
    <source>
        <dbReference type="Pfam" id="PF02880"/>
    </source>
</evidence>
<keyword evidence="13" id="KW-1185">Reference proteome</keyword>
<dbReference type="GO" id="GO:0016868">
    <property type="term" value="F:intramolecular phosphotransferase activity"/>
    <property type="evidence" value="ECO:0007669"/>
    <property type="project" value="InterPro"/>
</dbReference>
<comment type="similarity">
    <text evidence="2 7">Belongs to the phosphohexose mutase family.</text>
</comment>
<evidence type="ECO:0000256" key="7">
    <source>
        <dbReference type="RuleBase" id="RU004326"/>
    </source>
</evidence>
<feature type="domain" description="Alpha-D-phosphohexomutase alpha/beta/alpha" evidence="11">
    <location>
        <begin position="274"/>
        <end position="376"/>
    </location>
</feature>
<gene>
    <name evidence="12" type="ORF">IMZ28_02485</name>
</gene>
<dbReference type="InterPro" id="IPR036900">
    <property type="entry name" value="A-D-PHexomutase_C_sf"/>
</dbReference>
<dbReference type="RefSeq" id="WP_197549110.1">
    <property type="nucleotide sequence ID" value="NZ_CP063164.1"/>
</dbReference>
<keyword evidence="6" id="KW-0413">Isomerase</keyword>
<dbReference type="KEGG" id="sinu:IMZ28_02485"/>
<dbReference type="SUPFAM" id="SSF53738">
    <property type="entry name" value="Phosphoglucomutase, first 3 domains"/>
    <property type="match status" value="3"/>
</dbReference>